<dbReference type="Pfam" id="PF09753">
    <property type="entry name" value="Use1"/>
    <property type="match status" value="1"/>
</dbReference>
<evidence type="ECO:0000256" key="5">
    <source>
        <dbReference type="ARBA" id="ARBA00022824"/>
    </source>
</evidence>
<dbReference type="GO" id="GO:0005484">
    <property type="term" value="F:SNAP receptor activity"/>
    <property type="evidence" value="ECO:0007669"/>
    <property type="project" value="TreeGrafter"/>
</dbReference>
<dbReference type="GO" id="GO:0015031">
    <property type="term" value="P:protein transport"/>
    <property type="evidence" value="ECO:0007669"/>
    <property type="project" value="UniProtKB-KW"/>
</dbReference>
<reference evidence="12" key="2">
    <citation type="submission" date="2021-10" db="EMBL/GenBank/DDBJ databases">
        <title>Phylogenomics reveals ancestral predisposition of the termite-cultivated fungus Termitomyces towards a domesticated lifestyle.</title>
        <authorList>
            <person name="Auxier B."/>
            <person name="Grum-Grzhimaylo A."/>
            <person name="Cardenas M.E."/>
            <person name="Lodge J.D."/>
            <person name="Laessoe T."/>
            <person name="Pedersen O."/>
            <person name="Smith M.E."/>
            <person name="Kuyper T.W."/>
            <person name="Franco-Molano E.A."/>
            <person name="Baroni T.J."/>
            <person name="Aanen D.K."/>
        </authorList>
    </citation>
    <scope>NUCLEOTIDE SEQUENCE</scope>
    <source>
        <strain evidence="12">D49</strain>
    </source>
</reference>
<feature type="transmembrane region" description="Helical" evidence="11">
    <location>
        <begin position="280"/>
        <end position="299"/>
    </location>
</feature>
<keyword evidence="6" id="KW-0931">ER-Golgi transport</keyword>
<protein>
    <submittedName>
        <fullName evidence="12">Uncharacterized protein</fullName>
    </submittedName>
</protein>
<evidence type="ECO:0000256" key="7">
    <source>
        <dbReference type="ARBA" id="ARBA00022927"/>
    </source>
</evidence>
<evidence type="ECO:0000256" key="2">
    <source>
        <dbReference type="ARBA" id="ARBA00007891"/>
    </source>
</evidence>
<dbReference type="EMBL" id="JABCKI010005882">
    <property type="protein sequence ID" value="KAG5636884.1"/>
    <property type="molecule type" value="Genomic_DNA"/>
</dbReference>
<feature type="compositionally biased region" description="Polar residues" evidence="10">
    <location>
        <begin position="132"/>
        <end position="152"/>
    </location>
</feature>
<name>A0A9P7K583_9AGAR</name>
<dbReference type="GO" id="GO:0006890">
    <property type="term" value="P:retrograde vesicle-mediated transport, Golgi to endoplasmic reticulum"/>
    <property type="evidence" value="ECO:0007669"/>
    <property type="project" value="TreeGrafter"/>
</dbReference>
<comment type="subcellular location">
    <subcellularLocation>
        <location evidence="1">Endoplasmic reticulum membrane</location>
        <topology evidence="1">Single-pass type IV membrane protein</topology>
    </subcellularLocation>
</comment>
<feature type="region of interest" description="Disordered" evidence="10">
    <location>
        <begin position="122"/>
        <end position="177"/>
    </location>
</feature>
<dbReference type="GO" id="GO:0005789">
    <property type="term" value="C:endoplasmic reticulum membrane"/>
    <property type="evidence" value="ECO:0007669"/>
    <property type="project" value="UniProtKB-SubCell"/>
</dbReference>
<organism evidence="12 13">
    <name type="scientific">Sphagnurus paluster</name>
    <dbReference type="NCBI Taxonomy" id="117069"/>
    <lineage>
        <taxon>Eukaryota</taxon>
        <taxon>Fungi</taxon>
        <taxon>Dikarya</taxon>
        <taxon>Basidiomycota</taxon>
        <taxon>Agaricomycotina</taxon>
        <taxon>Agaricomycetes</taxon>
        <taxon>Agaricomycetidae</taxon>
        <taxon>Agaricales</taxon>
        <taxon>Tricholomatineae</taxon>
        <taxon>Lyophyllaceae</taxon>
        <taxon>Sphagnurus</taxon>
    </lineage>
</organism>
<dbReference type="AlphaFoldDB" id="A0A9P7K583"/>
<proteinExistence type="inferred from homology"/>
<dbReference type="PANTHER" id="PTHR13050:SF7">
    <property type="entry name" value="VESICLE TRANSPORT PROTEIN USE1"/>
    <property type="match status" value="1"/>
</dbReference>
<keyword evidence="7" id="KW-0653">Protein transport</keyword>
<sequence>MSNVGDASHDEINLMRLLWRLEKVTSEDLDESSRGRAWIKAQGTLQVRTTKIIYPKDRLNFLVSKKVRFARKLLKNVDISDEDQSPKRVQQLNDIRIKLDKIEKFAKELELRTAPVRTRPAPILPSIPIPAKTTSVTGNHTENETAPNSPLAGTSALPTDDLLLPADTSSQPSSTSFTLPAPMTLIPSTIPSTAVSAVTTGAAPRFLQNSSALQQELSEQLAQMATQLKRNAMHFSETLARDQAVVEATQEKLESNFDVMQKERIRLRDHPGKSGSTTCLVVLIVLTVALLFVLMVSIIRFT</sequence>
<evidence type="ECO:0000256" key="4">
    <source>
        <dbReference type="ARBA" id="ARBA00022692"/>
    </source>
</evidence>
<evidence type="ECO:0000256" key="8">
    <source>
        <dbReference type="ARBA" id="ARBA00022989"/>
    </source>
</evidence>
<evidence type="ECO:0000256" key="6">
    <source>
        <dbReference type="ARBA" id="ARBA00022892"/>
    </source>
</evidence>
<keyword evidence="9 11" id="KW-0472">Membrane</keyword>
<reference evidence="12" key="1">
    <citation type="submission" date="2021-02" db="EMBL/GenBank/DDBJ databases">
        <authorList>
            <person name="Nieuwenhuis M."/>
            <person name="Van De Peppel L.J.J."/>
        </authorList>
    </citation>
    <scope>NUCLEOTIDE SEQUENCE</scope>
    <source>
        <strain evidence="12">D49</strain>
    </source>
</reference>
<evidence type="ECO:0000256" key="1">
    <source>
        <dbReference type="ARBA" id="ARBA00004163"/>
    </source>
</evidence>
<keyword evidence="3" id="KW-0813">Transport</keyword>
<comment type="similarity">
    <text evidence="2">Belongs to the USE1 family.</text>
</comment>
<evidence type="ECO:0000256" key="10">
    <source>
        <dbReference type="SAM" id="MobiDB-lite"/>
    </source>
</evidence>
<evidence type="ECO:0000256" key="11">
    <source>
        <dbReference type="SAM" id="Phobius"/>
    </source>
</evidence>
<keyword evidence="5" id="KW-0256">Endoplasmic reticulum</keyword>
<dbReference type="InterPro" id="IPR019150">
    <property type="entry name" value="Vesicle_transport_protein_Use1"/>
</dbReference>
<accession>A0A9P7K583</accession>
<dbReference type="PANTHER" id="PTHR13050">
    <property type="entry name" value="USE1-LIKE PROTEIN"/>
    <property type="match status" value="1"/>
</dbReference>
<evidence type="ECO:0000256" key="9">
    <source>
        <dbReference type="ARBA" id="ARBA00023136"/>
    </source>
</evidence>
<keyword evidence="8 11" id="KW-1133">Transmembrane helix</keyword>
<comment type="caution">
    <text evidence="12">The sequence shown here is derived from an EMBL/GenBank/DDBJ whole genome shotgun (WGS) entry which is preliminary data.</text>
</comment>
<feature type="compositionally biased region" description="Low complexity" evidence="10">
    <location>
        <begin position="154"/>
        <end position="170"/>
    </location>
</feature>
<evidence type="ECO:0000256" key="3">
    <source>
        <dbReference type="ARBA" id="ARBA00022448"/>
    </source>
</evidence>
<keyword evidence="4 11" id="KW-0812">Transmembrane</keyword>
<keyword evidence="13" id="KW-1185">Reference proteome</keyword>
<dbReference type="OrthoDB" id="4506189at2759"/>
<dbReference type="GO" id="GO:0031201">
    <property type="term" value="C:SNARE complex"/>
    <property type="evidence" value="ECO:0007669"/>
    <property type="project" value="TreeGrafter"/>
</dbReference>
<gene>
    <name evidence="12" type="ORF">H0H81_006503</name>
</gene>
<evidence type="ECO:0000313" key="12">
    <source>
        <dbReference type="EMBL" id="KAG5636884.1"/>
    </source>
</evidence>
<evidence type="ECO:0000313" key="13">
    <source>
        <dbReference type="Proteomes" id="UP000717328"/>
    </source>
</evidence>
<dbReference type="CDD" id="cd15860">
    <property type="entry name" value="SNARE_USE1"/>
    <property type="match status" value="1"/>
</dbReference>
<dbReference type="Proteomes" id="UP000717328">
    <property type="component" value="Unassembled WGS sequence"/>
</dbReference>